<comment type="caution">
    <text evidence="2">The sequence shown here is derived from an EMBL/GenBank/DDBJ whole genome shotgun (WGS) entry which is preliminary data.</text>
</comment>
<feature type="transmembrane region" description="Helical" evidence="1">
    <location>
        <begin position="213"/>
        <end position="238"/>
    </location>
</feature>
<organism evidence="2 3">
    <name type="scientific">Flagellimonas abyssi</name>
    <dbReference type="NCBI Taxonomy" id="2864871"/>
    <lineage>
        <taxon>Bacteria</taxon>
        <taxon>Pseudomonadati</taxon>
        <taxon>Bacteroidota</taxon>
        <taxon>Flavobacteriia</taxon>
        <taxon>Flavobacteriales</taxon>
        <taxon>Flavobacteriaceae</taxon>
        <taxon>Flagellimonas</taxon>
    </lineage>
</organism>
<sequence>MINFVPIESYYPIYINICLFLVLFTILHTRVVPMESPKNLSFINISGLLLLAFLVLYIGLRPIHPIFGDTVNYVVTYSNYQIGLPIKNAEDYGWHVFMKALAPYMSIHAFFTIISFIYIFPLYKISTTYFKEYWYYAFLMFVVSFSFWTYSVNGIRNGAACSLFLWGLCYEKRKILMVMFFGFALLFHKTLFLPILAYLATYFYNNPKFYFKGWLMCIPLSLVLGGVWISLFSSLGFADDRLSGYLSSSSEEGTFSATGFRWDFLFHSAFAVFAGWYFVVKKGFSDVLYNRLLNTYLICNGFWVLVIRANFSNRFAYLSWFMMAIVIIYPLLKKNFFKNQHALLGNIILAYFSFTYLMFYLYYS</sequence>
<keyword evidence="1" id="KW-0812">Transmembrane</keyword>
<proteinExistence type="predicted"/>
<protein>
    <submittedName>
        <fullName evidence="2">EpsG family protein</fullName>
    </submittedName>
</protein>
<evidence type="ECO:0000313" key="3">
    <source>
        <dbReference type="Proteomes" id="UP001196136"/>
    </source>
</evidence>
<feature type="transmembrane region" description="Helical" evidence="1">
    <location>
        <begin position="292"/>
        <end position="309"/>
    </location>
</feature>
<feature type="transmembrane region" description="Helical" evidence="1">
    <location>
        <begin position="133"/>
        <end position="155"/>
    </location>
</feature>
<dbReference type="EMBL" id="JAHZSV010000001">
    <property type="protein sequence ID" value="MBW8198583.1"/>
    <property type="molecule type" value="Genomic_DNA"/>
</dbReference>
<feature type="transmembrane region" description="Helical" evidence="1">
    <location>
        <begin position="264"/>
        <end position="280"/>
    </location>
</feature>
<feature type="transmembrane region" description="Helical" evidence="1">
    <location>
        <begin position="41"/>
        <end position="60"/>
    </location>
</feature>
<dbReference type="InterPro" id="IPR049458">
    <property type="entry name" value="EpsG-like"/>
</dbReference>
<evidence type="ECO:0000313" key="2">
    <source>
        <dbReference type="EMBL" id="MBW8198583.1"/>
    </source>
</evidence>
<dbReference type="Proteomes" id="UP001196136">
    <property type="component" value="Unassembled WGS sequence"/>
</dbReference>
<feature type="transmembrane region" description="Helical" evidence="1">
    <location>
        <begin position="12"/>
        <end position="29"/>
    </location>
</feature>
<reference evidence="2 3" key="1">
    <citation type="submission" date="2021-08" db="EMBL/GenBank/DDBJ databases">
        <title>Muricauda profundi sp. nov., a marine bacterium isolated from deep seawater of the Mariana Trench.</title>
        <authorList>
            <person name="Wei Y."/>
        </authorList>
    </citation>
    <scope>NUCLEOTIDE SEQUENCE [LARGE SCALE GENOMIC DNA]</scope>
    <source>
        <strain evidence="2 3">W52</strain>
    </source>
</reference>
<evidence type="ECO:0000256" key="1">
    <source>
        <dbReference type="SAM" id="Phobius"/>
    </source>
</evidence>
<feature type="transmembrane region" description="Helical" evidence="1">
    <location>
        <begin position="175"/>
        <end position="201"/>
    </location>
</feature>
<feature type="transmembrane region" description="Helical" evidence="1">
    <location>
        <begin position="344"/>
        <end position="363"/>
    </location>
</feature>
<keyword evidence="3" id="KW-1185">Reference proteome</keyword>
<gene>
    <name evidence="2" type="ORF">K1F36_01995</name>
</gene>
<keyword evidence="1" id="KW-0472">Membrane</keyword>
<dbReference type="Pfam" id="PF14897">
    <property type="entry name" value="EpsG"/>
    <property type="match status" value="1"/>
</dbReference>
<keyword evidence="1" id="KW-1133">Transmembrane helix</keyword>
<feature type="transmembrane region" description="Helical" evidence="1">
    <location>
        <begin position="315"/>
        <end position="332"/>
    </location>
</feature>
<accession>A0ABS7ELW8</accession>
<feature type="transmembrane region" description="Helical" evidence="1">
    <location>
        <begin position="101"/>
        <end position="121"/>
    </location>
</feature>
<name>A0ABS7ELW8_9FLAO</name>